<dbReference type="Proteomes" id="UP001602013">
    <property type="component" value="Unassembled WGS sequence"/>
</dbReference>
<proteinExistence type="predicted"/>
<evidence type="ECO:0000256" key="2">
    <source>
        <dbReference type="SAM" id="Phobius"/>
    </source>
</evidence>
<dbReference type="InterPro" id="IPR036259">
    <property type="entry name" value="MFS_trans_sf"/>
</dbReference>
<dbReference type="SUPFAM" id="SSF103473">
    <property type="entry name" value="MFS general substrate transporter"/>
    <property type="match status" value="1"/>
</dbReference>
<keyword evidence="2" id="KW-1133">Transmembrane helix</keyword>
<evidence type="ECO:0008006" key="5">
    <source>
        <dbReference type="Google" id="ProtNLM"/>
    </source>
</evidence>
<feature type="transmembrane region" description="Helical" evidence="2">
    <location>
        <begin position="217"/>
        <end position="239"/>
    </location>
</feature>
<evidence type="ECO:0000256" key="1">
    <source>
        <dbReference type="SAM" id="MobiDB-lite"/>
    </source>
</evidence>
<feature type="transmembrane region" description="Helical" evidence="2">
    <location>
        <begin position="163"/>
        <end position="182"/>
    </location>
</feature>
<keyword evidence="2" id="KW-0812">Transmembrane</keyword>
<feature type="region of interest" description="Disordered" evidence="1">
    <location>
        <begin position="1"/>
        <end position="79"/>
    </location>
</feature>
<keyword evidence="4" id="KW-1185">Reference proteome</keyword>
<feature type="transmembrane region" description="Helical" evidence="2">
    <location>
        <begin position="246"/>
        <end position="262"/>
    </location>
</feature>
<feature type="transmembrane region" description="Helical" evidence="2">
    <location>
        <begin position="136"/>
        <end position="156"/>
    </location>
</feature>
<evidence type="ECO:0000313" key="3">
    <source>
        <dbReference type="EMBL" id="MFF3664849.1"/>
    </source>
</evidence>
<dbReference type="RefSeq" id="WP_387408886.1">
    <property type="nucleotide sequence ID" value="NZ_JBIASD010000002.1"/>
</dbReference>
<feature type="compositionally biased region" description="Basic and acidic residues" evidence="1">
    <location>
        <begin position="44"/>
        <end position="59"/>
    </location>
</feature>
<protein>
    <recommendedName>
        <fullName evidence="5">DUF4386 family protein</fullName>
    </recommendedName>
</protein>
<sequence length="305" mass="32220">MRQSSGPPAPMTMGVYSHLVREHLGPIRGPAPTTAGASARQAPKRREPQDERHPSEDTMHPGTRPDPATTSDHTSPTARPRDVRGFWRVLLAVIAPLPMLAQAVYYLLNPVDGGASFAETVTAYAADQQLLDVLRLAGAVFVVGLPAATFAVIWAARRGAPRLTSFGAFISLLGSFSGIALITGGDPLAYYTVRSGLDVGVMTKLSDDVLENDPVQMVAGLLFIVGIVIGLLLLGLALWRSRVAPAWTGFALAVGGFTHPFLPGHVAQGVGLLVAAAGFAGASYALLRMRNDDFDLPPLRPATSR</sequence>
<feature type="compositionally biased region" description="Polar residues" evidence="1">
    <location>
        <begin position="68"/>
        <end position="77"/>
    </location>
</feature>
<evidence type="ECO:0000313" key="4">
    <source>
        <dbReference type="Proteomes" id="UP001602013"/>
    </source>
</evidence>
<organism evidence="3 4">
    <name type="scientific">Microtetraspora malaysiensis</name>
    <dbReference type="NCBI Taxonomy" id="161358"/>
    <lineage>
        <taxon>Bacteria</taxon>
        <taxon>Bacillati</taxon>
        <taxon>Actinomycetota</taxon>
        <taxon>Actinomycetes</taxon>
        <taxon>Streptosporangiales</taxon>
        <taxon>Streptosporangiaceae</taxon>
        <taxon>Microtetraspora</taxon>
    </lineage>
</organism>
<keyword evidence="2" id="KW-0472">Membrane</keyword>
<feature type="transmembrane region" description="Helical" evidence="2">
    <location>
        <begin position="268"/>
        <end position="287"/>
    </location>
</feature>
<gene>
    <name evidence="3" type="ORF">ACFYXI_04575</name>
</gene>
<reference evidence="3 4" key="1">
    <citation type="submission" date="2024-10" db="EMBL/GenBank/DDBJ databases">
        <title>The Natural Products Discovery Center: Release of the First 8490 Sequenced Strains for Exploring Actinobacteria Biosynthetic Diversity.</title>
        <authorList>
            <person name="Kalkreuter E."/>
            <person name="Kautsar S.A."/>
            <person name="Yang D."/>
            <person name="Bader C.D."/>
            <person name="Teijaro C.N."/>
            <person name="Fluegel L."/>
            <person name="Davis C.M."/>
            <person name="Simpson J.R."/>
            <person name="Lauterbach L."/>
            <person name="Steele A.D."/>
            <person name="Gui C."/>
            <person name="Meng S."/>
            <person name="Li G."/>
            <person name="Viehrig K."/>
            <person name="Ye F."/>
            <person name="Su P."/>
            <person name="Kiefer A.F."/>
            <person name="Nichols A."/>
            <person name="Cepeda A.J."/>
            <person name="Yan W."/>
            <person name="Fan B."/>
            <person name="Jiang Y."/>
            <person name="Adhikari A."/>
            <person name="Zheng C.-J."/>
            <person name="Schuster L."/>
            <person name="Cowan T.M."/>
            <person name="Smanski M.J."/>
            <person name="Chevrette M.G."/>
            <person name="De Carvalho L.P.S."/>
            <person name="Shen B."/>
        </authorList>
    </citation>
    <scope>NUCLEOTIDE SEQUENCE [LARGE SCALE GENOMIC DNA]</scope>
    <source>
        <strain evidence="3 4">NPDC002173</strain>
    </source>
</reference>
<accession>A0ABW6SIP9</accession>
<name>A0ABW6SIP9_9ACTN</name>
<dbReference type="EMBL" id="JBIASD010000002">
    <property type="protein sequence ID" value="MFF3664849.1"/>
    <property type="molecule type" value="Genomic_DNA"/>
</dbReference>
<feature type="transmembrane region" description="Helical" evidence="2">
    <location>
        <begin position="89"/>
        <end position="108"/>
    </location>
</feature>
<comment type="caution">
    <text evidence="3">The sequence shown here is derived from an EMBL/GenBank/DDBJ whole genome shotgun (WGS) entry which is preliminary data.</text>
</comment>